<dbReference type="InterPro" id="IPR015410">
    <property type="entry name" value="DUF1985"/>
</dbReference>
<sequence length="255" mass="29835">MPRRNSNANLWRFLNHKSLVTVRVNSGSKQYFITNLKELLEKFGLEEKFKEGPFGIYLKLEEPLTLYGQLIHNILKREINHPKGQREDEMWFGLGNSKACFGQEEFCLCSGLNMGQLSEGFKNNNEVPEDSILRRIFTGKRPTTEVLYATLRKMTAEQSEDAYKMLNIYTVSQFFSTDDGRTTAILGWLFTLVEKEEEFKNFPWDSYMFSFTFYFLKGVLKGRLERLRGQAKKEDKKGKLQKIKNAVEEEEDLEE</sequence>
<feature type="domain" description="DUF1985" evidence="1">
    <location>
        <begin position="84"/>
        <end position="212"/>
    </location>
</feature>
<name>A0AA39S543_ACESA</name>
<protein>
    <recommendedName>
        <fullName evidence="1">DUF1985 domain-containing protein</fullName>
    </recommendedName>
</protein>
<dbReference type="Proteomes" id="UP001168877">
    <property type="component" value="Unassembled WGS sequence"/>
</dbReference>
<organism evidence="2 3">
    <name type="scientific">Acer saccharum</name>
    <name type="common">Sugar maple</name>
    <dbReference type="NCBI Taxonomy" id="4024"/>
    <lineage>
        <taxon>Eukaryota</taxon>
        <taxon>Viridiplantae</taxon>
        <taxon>Streptophyta</taxon>
        <taxon>Embryophyta</taxon>
        <taxon>Tracheophyta</taxon>
        <taxon>Spermatophyta</taxon>
        <taxon>Magnoliopsida</taxon>
        <taxon>eudicotyledons</taxon>
        <taxon>Gunneridae</taxon>
        <taxon>Pentapetalae</taxon>
        <taxon>rosids</taxon>
        <taxon>malvids</taxon>
        <taxon>Sapindales</taxon>
        <taxon>Sapindaceae</taxon>
        <taxon>Hippocastanoideae</taxon>
        <taxon>Acereae</taxon>
        <taxon>Acer</taxon>
    </lineage>
</organism>
<gene>
    <name evidence="2" type="ORF">LWI29_032794</name>
</gene>
<evidence type="ECO:0000313" key="2">
    <source>
        <dbReference type="EMBL" id="KAK0590881.1"/>
    </source>
</evidence>
<dbReference type="PANTHER" id="PTHR48449">
    <property type="entry name" value="DUF1985 DOMAIN-CONTAINING PROTEIN"/>
    <property type="match status" value="1"/>
</dbReference>
<reference evidence="2" key="1">
    <citation type="journal article" date="2022" name="Plant J.">
        <title>Strategies of tolerance reflected in two North American maple genomes.</title>
        <authorList>
            <person name="McEvoy S.L."/>
            <person name="Sezen U.U."/>
            <person name="Trouern-Trend A."/>
            <person name="McMahon S.M."/>
            <person name="Schaberg P.G."/>
            <person name="Yang J."/>
            <person name="Wegrzyn J.L."/>
            <person name="Swenson N.G."/>
        </authorList>
    </citation>
    <scope>NUCLEOTIDE SEQUENCE</scope>
    <source>
        <strain evidence="2">NS2018</strain>
    </source>
</reference>
<dbReference type="PANTHER" id="PTHR48449:SF1">
    <property type="entry name" value="DUF1985 DOMAIN-CONTAINING PROTEIN"/>
    <property type="match status" value="1"/>
</dbReference>
<evidence type="ECO:0000259" key="1">
    <source>
        <dbReference type="Pfam" id="PF09331"/>
    </source>
</evidence>
<dbReference type="EMBL" id="JAUESC010000381">
    <property type="protein sequence ID" value="KAK0590881.1"/>
    <property type="molecule type" value="Genomic_DNA"/>
</dbReference>
<reference evidence="2" key="2">
    <citation type="submission" date="2023-06" db="EMBL/GenBank/DDBJ databases">
        <authorList>
            <person name="Swenson N.G."/>
            <person name="Wegrzyn J.L."/>
            <person name="Mcevoy S.L."/>
        </authorList>
    </citation>
    <scope>NUCLEOTIDE SEQUENCE</scope>
    <source>
        <strain evidence="2">NS2018</strain>
        <tissue evidence="2">Leaf</tissue>
    </source>
</reference>
<evidence type="ECO:0000313" key="3">
    <source>
        <dbReference type="Proteomes" id="UP001168877"/>
    </source>
</evidence>
<dbReference type="AlphaFoldDB" id="A0AA39S543"/>
<proteinExistence type="predicted"/>
<accession>A0AA39S543</accession>
<dbReference type="Pfam" id="PF09331">
    <property type="entry name" value="DUF1985"/>
    <property type="match status" value="1"/>
</dbReference>
<comment type="caution">
    <text evidence="2">The sequence shown here is derived from an EMBL/GenBank/DDBJ whole genome shotgun (WGS) entry which is preliminary data.</text>
</comment>
<keyword evidence="3" id="KW-1185">Reference proteome</keyword>